<keyword evidence="2" id="KW-0812">Transmembrane</keyword>
<dbReference type="InterPro" id="IPR023395">
    <property type="entry name" value="MCP_dom_sf"/>
</dbReference>
<protein>
    <recommendedName>
        <fullName evidence="5">Mitochondrial carrier protein</fullName>
    </recommendedName>
</protein>
<evidence type="ECO:0000256" key="3">
    <source>
        <dbReference type="ARBA" id="ARBA00023136"/>
    </source>
</evidence>
<comment type="subcellular location">
    <subcellularLocation>
        <location evidence="1">Membrane</location>
        <topology evidence="1">Multi-pass membrane protein</topology>
    </subcellularLocation>
</comment>
<dbReference type="Pfam" id="PF00153">
    <property type="entry name" value="Mito_carr"/>
    <property type="match status" value="3"/>
</dbReference>
<dbReference type="EMBL" id="MN740615">
    <property type="protein sequence ID" value="QHU35915.1"/>
    <property type="molecule type" value="Genomic_DNA"/>
</dbReference>
<evidence type="ECO:0000256" key="2">
    <source>
        <dbReference type="ARBA" id="ARBA00022692"/>
    </source>
</evidence>
<dbReference type="PANTHER" id="PTHR47567">
    <property type="entry name" value="MITOCHONDRIAL SUBSTRATE/SOLUTE CARRIER"/>
    <property type="match status" value="1"/>
</dbReference>
<organism evidence="4">
    <name type="scientific">viral metagenome</name>
    <dbReference type="NCBI Taxonomy" id="1070528"/>
    <lineage>
        <taxon>unclassified sequences</taxon>
        <taxon>metagenomes</taxon>
        <taxon>organismal metagenomes</taxon>
    </lineage>
</organism>
<sequence>MENKSTLQKVYKDAIGGGLPGMVAMSVQVSTLMWLRTTVNYQYKYGTNMITALNTLYKQGGIPRFYRGYTAAILQAPLSRFGDTASNAGMLTLLNSYDSTKTLPISVKTLCASTTAASFRVLLMPIDTIKTIMQVEGKNGISILKNKIHINGYSVMFNGTLASSLATFIGHYPWFTTYNYLNSILVDYNEKYKSLLRSAFIGFSSSMISDTVSNSIRVIKTTKQTSQNHITYKNAIQQVIEKDGIKGLFGRGLVTKIMTNGVQGIMFSVIWKLGQDYYKLRYN</sequence>
<name>A0A6C0M0W2_9ZZZZ</name>
<evidence type="ECO:0000256" key="1">
    <source>
        <dbReference type="ARBA" id="ARBA00004141"/>
    </source>
</evidence>
<dbReference type="PANTHER" id="PTHR47567:SF1">
    <property type="entry name" value="NAD-DEPENDENT EPIMERASE_DEHYDRATASE DOMAIN-CONTAINING PROTEIN"/>
    <property type="match status" value="1"/>
</dbReference>
<accession>A0A6C0M0W2</accession>
<reference evidence="4" key="1">
    <citation type="journal article" date="2020" name="Nature">
        <title>Giant virus diversity and host interactions through global metagenomics.</title>
        <authorList>
            <person name="Schulz F."/>
            <person name="Roux S."/>
            <person name="Paez-Espino D."/>
            <person name="Jungbluth S."/>
            <person name="Walsh D.A."/>
            <person name="Denef V.J."/>
            <person name="McMahon K.D."/>
            <person name="Konstantinidis K.T."/>
            <person name="Eloe-Fadrosh E.A."/>
            <person name="Kyrpides N.C."/>
            <person name="Woyke T."/>
        </authorList>
    </citation>
    <scope>NUCLEOTIDE SEQUENCE</scope>
    <source>
        <strain evidence="4">GVMAG-S-1035085-51</strain>
    </source>
</reference>
<dbReference type="AlphaFoldDB" id="A0A6C0M0W2"/>
<evidence type="ECO:0008006" key="5">
    <source>
        <dbReference type="Google" id="ProtNLM"/>
    </source>
</evidence>
<keyword evidence="3" id="KW-0472">Membrane</keyword>
<dbReference type="Gene3D" id="1.50.40.10">
    <property type="entry name" value="Mitochondrial carrier domain"/>
    <property type="match status" value="1"/>
</dbReference>
<evidence type="ECO:0000313" key="4">
    <source>
        <dbReference type="EMBL" id="QHU35915.1"/>
    </source>
</evidence>
<dbReference type="InterPro" id="IPR018108">
    <property type="entry name" value="MCP_transmembrane"/>
</dbReference>
<dbReference type="SUPFAM" id="SSF103506">
    <property type="entry name" value="Mitochondrial carrier"/>
    <property type="match status" value="1"/>
</dbReference>
<dbReference type="GO" id="GO:0016020">
    <property type="term" value="C:membrane"/>
    <property type="evidence" value="ECO:0007669"/>
    <property type="project" value="UniProtKB-SubCell"/>
</dbReference>
<proteinExistence type="predicted"/>